<dbReference type="Proteomes" id="UP000297245">
    <property type="component" value="Unassembled WGS sequence"/>
</dbReference>
<evidence type="ECO:0000256" key="2">
    <source>
        <dbReference type="SAM" id="MobiDB-lite"/>
    </source>
</evidence>
<dbReference type="SUPFAM" id="SSF54768">
    <property type="entry name" value="dsRNA-binding domain-like"/>
    <property type="match status" value="1"/>
</dbReference>
<dbReference type="OrthoDB" id="112668at2759"/>
<keyword evidence="3" id="KW-1133">Transmembrane helix</keyword>
<sequence>MAPRYATQLNNLLQVINDGDTYLCSYRETFSGPPYAPIWDVTAFINGRQYGKGSGSSKSEARENASRMALQRLQGEVQNLITSAGGINLGTGTGGDNHLTEGNNEPETTGDNTSDDPEPQTTSQADFDNSHGHDADLFNLDVVHQTSDTSGSRRLNVEQENQGIDGDIENTHDAVNVNIDLDLYPTDVETSSDAPRQDGSGRYTAEDNRRIDRNFENVGTYHNTEILNNDGNLKALFAGGLLTGSGFYAGHTTTQVEAVHTYHLEPALPGNNALAVIYPRSMDQVPSFVLTFMILPTVMGNLFSFIRHAVFGRV</sequence>
<evidence type="ECO:0000259" key="4">
    <source>
        <dbReference type="PROSITE" id="PS50137"/>
    </source>
</evidence>
<dbReference type="PROSITE" id="PS50137">
    <property type="entry name" value="DS_RBD"/>
    <property type="match status" value="1"/>
</dbReference>
<evidence type="ECO:0000313" key="6">
    <source>
        <dbReference type="Proteomes" id="UP000297245"/>
    </source>
</evidence>
<proteinExistence type="predicted"/>
<evidence type="ECO:0000313" key="5">
    <source>
        <dbReference type="EMBL" id="THV00935.1"/>
    </source>
</evidence>
<feature type="compositionally biased region" description="Polar residues" evidence="2">
    <location>
        <begin position="100"/>
        <end position="112"/>
    </location>
</feature>
<keyword evidence="1" id="KW-0694">RNA-binding</keyword>
<gene>
    <name evidence="5" type="ORF">K435DRAFT_776275</name>
</gene>
<keyword evidence="3" id="KW-0812">Transmembrane</keyword>
<dbReference type="SMART" id="SM00358">
    <property type="entry name" value="DSRM"/>
    <property type="match status" value="1"/>
</dbReference>
<feature type="region of interest" description="Disordered" evidence="2">
    <location>
        <begin position="84"/>
        <end position="134"/>
    </location>
</feature>
<feature type="transmembrane region" description="Helical" evidence="3">
    <location>
        <begin position="288"/>
        <end position="306"/>
    </location>
</feature>
<name>A0A4S8MEA3_DENBC</name>
<dbReference type="InterPro" id="IPR014720">
    <property type="entry name" value="dsRBD_dom"/>
</dbReference>
<protein>
    <recommendedName>
        <fullName evidence="4">DRBM domain-containing protein</fullName>
    </recommendedName>
</protein>
<evidence type="ECO:0000256" key="3">
    <source>
        <dbReference type="SAM" id="Phobius"/>
    </source>
</evidence>
<dbReference type="EMBL" id="ML179097">
    <property type="protein sequence ID" value="THV00935.1"/>
    <property type="molecule type" value="Genomic_DNA"/>
</dbReference>
<dbReference type="CDD" id="cd10845">
    <property type="entry name" value="DSRM_RNAse_III_family"/>
    <property type="match status" value="1"/>
</dbReference>
<dbReference type="Pfam" id="PF00035">
    <property type="entry name" value="dsrm"/>
    <property type="match status" value="1"/>
</dbReference>
<evidence type="ECO:0000256" key="1">
    <source>
        <dbReference type="PROSITE-ProRule" id="PRU00266"/>
    </source>
</evidence>
<keyword evidence="6" id="KW-1185">Reference proteome</keyword>
<feature type="domain" description="DRBM" evidence="4">
    <location>
        <begin position="4"/>
        <end position="75"/>
    </location>
</feature>
<accession>A0A4S8MEA3</accession>
<keyword evidence="3" id="KW-0472">Membrane</keyword>
<dbReference type="GO" id="GO:0003723">
    <property type="term" value="F:RNA binding"/>
    <property type="evidence" value="ECO:0007669"/>
    <property type="project" value="UniProtKB-UniRule"/>
</dbReference>
<reference evidence="5 6" key="1">
    <citation type="journal article" date="2019" name="Nat. Ecol. Evol.">
        <title>Megaphylogeny resolves global patterns of mushroom evolution.</title>
        <authorList>
            <person name="Varga T."/>
            <person name="Krizsan K."/>
            <person name="Foldi C."/>
            <person name="Dima B."/>
            <person name="Sanchez-Garcia M."/>
            <person name="Sanchez-Ramirez S."/>
            <person name="Szollosi G.J."/>
            <person name="Szarkandi J.G."/>
            <person name="Papp V."/>
            <person name="Albert L."/>
            <person name="Andreopoulos W."/>
            <person name="Angelini C."/>
            <person name="Antonin V."/>
            <person name="Barry K.W."/>
            <person name="Bougher N.L."/>
            <person name="Buchanan P."/>
            <person name="Buyck B."/>
            <person name="Bense V."/>
            <person name="Catcheside P."/>
            <person name="Chovatia M."/>
            <person name="Cooper J."/>
            <person name="Damon W."/>
            <person name="Desjardin D."/>
            <person name="Finy P."/>
            <person name="Geml J."/>
            <person name="Haridas S."/>
            <person name="Hughes K."/>
            <person name="Justo A."/>
            <person name="Karasinski D."/>
            <person name="Kautmanova I."/>
            <person name="Kiss B."/>
            <person name="Kocsube S."/>
            <person name="Kotiranta H."/>
            <person name="LaButti K.M."/>
            <person name="Lechner B.E."/>
            <person name="Liimatainen K."/>
            <person name="Lipzen A."/>
            <person name="Lukacs Z."/>
            <person name="Mihaltcheva S."/>
            <person name="Morgado L.N."/>
            <person name="Niskanen T."/>
            <person name="Noordeloos M.E."/>
            <person name="Ohm R.A."/>
            <person name="Ortiz-Santana B."/>
            <person name="Ovrebo C."/>
            <person name="Racz N."/>
            <person name="Riley R."/>
            <person name="Savchenko A."/>
            <person name="Shiryaev A."/>
            <person name="Soop K."/>
            <person name="Spirin V."/>
            <person name="Szebenyi C."/>
            <person name="Tomsovsky M."/>
            <person name="Tulloss R.E."/>
            <person name="Uehling J."/>
            <person name="Grigoriev I.V."/>
            <person name="Vagvolgyi C."/>
            <person name="Papp T."/>
            <person name="Martin F.M."/>
            <person name="Miettinen O."/>
            <person name="Hibbett D.S."/>
            <person name="Nagy L.G."/>
        </authorList>
    </citation>
    <scope>NUCLEOTIDE SEQUENCE [LARGE SCALE GENOMIC DNA]</scope>
    <source>
        <strain evidence="5 6">CBS 962.96</strain>
    </source>
</reference>
<organism evidence="5 6">
    <name type="scientific">Dendrothele bispora (strain CBS 962.96)</name>
    <dbReference type="NCBI Taxonomy" id="1314807"/>
    <lineage>
        <taxon>Eukaryota</taxon>
        <taxon>Fungi</taxon>
        <taxon>Dikarya</taxon>
        <taxon>Basidiomycota</taxon>
        <taxon>Agaricomycotina</taxon>
        <taxon>Agaricomycetes</taxon>
        <taxon>Agaricomycetidae</taxon>
        <taxon>Agaricales</taxon>
        <taxon>Agaricales incertae sedis</taxon>
        <taxon>Dendrothele</taxon>
    </lineage>
</organism>
<dbReference type="AlphaFoldDB" id="A0A4S8MEA3"/>
<feature type="region of interest" description="Disordered" evidence="2">
    <location>
        <begin position="187"/>
        <end position="207"/>
    </location>
</feature>
<dbReference type="Gene3D" id="3.30.160.20">
    <property type="match status" value="1"/>
</dbReference>